<evidence type="ECO:0000256" key="2">
    <source>
        <dbReference type="ARBA" id="ARBA00010703"/>
    </source>
</evidence>
<dbReference type="InterPro" id="IPR000182">
    <property type="entry name" value="GNAT_dom"/>
</dbReference>
<dbReference type="SUPFAM" id="SSF53335">
    <property type="entry name" value="S-adenosyl-L-methionine-dependent methyltransferases"/>
    <property type="match status" value="1"/>
</dbReference>
<accession>A0A024G4Y9</accession>
<evidence type="ECO:0000256" key="3">
    <source>
        <dbReference type="ARBA" id="ARBA00012834"/>
    </source>
</evidence>
<reference evidence="9 10" key="1">
    <citation type="submission" date="2012-05" db="EMBL/GenBank/DDBJ databases">
        <title>Recombination and specialization in a pathogen metapopulation.</title>
        <authorList>
            <person name="Gardiner A."/>
            <person name="Kemen E."/>
            <person name="Schultz-Larsen T."/>
            <person name="MacLean D."/>
            <person name="Van Oosterhout C."/>
            <person name="Jones J.D.G."/>
        </authorList>
    </citation>
    <scope>NUCLEOTIDE SEQUENCE [LARGE SCALE GENOMIC DNA]</scope>
    <source>
        <strain evidence="9 10">Ac Nc2</strain>
    </source>
</reference>
<evidence type="ECO:0000256" key="6">
    <source>
        <dbReference type="ARBA" id="ARBA00022691"/>
    </source>
</evidence>
<evidence type="ECO:0000256" key="1">
    <source>
        <dbReference type="ARBA" id="ARBA00000724"/>
    </source>
</evidence>
<keyword evidence="6" id="KW-0949">S-adenosyl-L-methionine</keyword>
<evidence type="ECO:0000313" key="9">
    <source>
        <dbReference type="EMBL" id="CCI41826.1"/>
    </source>
</evidence>
<keyword evidence="4" id="KW-0489">Methyltransferase</keyword>
<evidence type="ECO:0000256" key="7">
    <source>
        <dbReference type="ARBA" id="ARBA00032526"/>
    </source>
</evidence>
<dbReference type="OrthoDB" id="203237at2759"/>
<name>A0A024G4Y9_9STRA</name>
<dbReference type="InParanoid" id="A0A024G4Y9"/>
<dbReference type="PROSITE" id="PS51186">
    <property type="entry name" value="GNAT"/>
    <property type="match status" value="1"/>
</dbReference>
<gene>
    <name evidence="9" type="ORF">BN9_026100</name>
</gene>
<sequence>MRPQSSAPNVAETALDAARCKLSAVQLGYYKDDFLQYFVTGSARRIPLIHVGYYLRYIAIENAVEAFLTKASSEQVQIISLGAGFDTLFFRLLHRHSELSMHFVEVDSSVIISKKKNIVATAKNFEVLFKNEGEIVESTSSVSFQCHMKRLHCSYTLLEADLGDLAQIENAFSQLGLSPARPTLIVMECVLSYLPFERGTELLAWLSDWFIGNAALIAYDPISLNDSFSDTLQKYFKTKGCELRSMVQTGIPSQHQASRFLLSAGWKQFRMFDMNSIWKGCSERDLLLSLEPFDEYADLAITNAHYAITIVSNAPFEDGRNLAGANMIDMFCGLQQQVGVRADLFTFPAIMIRTIECSKRELETARELYKSAIFDDDAPKGKAVKVFLAKQLQNEMADIENTFVHLKSRAHFWVAVTEDKVIGSLGLKPDDNEKREEANLVGLRVDRAYQRRRIASRLVEIGESFAEERGYKVISLKTTDAMVAADKFYKSKGYRVAQTESFAKFNLLHFIKNLI</sequence>
<dbReference type="EMBL" id="CAIX01000025">
    <property type="protein sequence ID" value="CCI41826.1"/>
    <property type="molecule type" value="Genomic_DNA"/>
</dbReference>
<evidence type="ECO:0000313" key="10">
    <source>
        <dbReference type="Proteomes" id="UP000053237"/>
    </source>
</evidence>
<dbReference type="Gene3D" id="3.40.630.30">
    <property type="match status" value="1"/>
</dbReference>
<dbReference type="GO" id="GO:0018423">
    <property type="term" value="F:protein C-terminal leucine carboxyl O-methyltransferase activity"/>
    <property type="evidence" value="ECO:0007669"/>
    <property type="project" value="UniProtKB-EC"/>
</dbReference>
<dbReference type="Gene3D" id="3.40.50.150">
    <property type="entry name" value="Vaccinia Virus protein VP39"/>
    <property type="match status" value="1"/>
</dbReference>
<dbReference type="AlphaFoldDB" id="A0A024G4Y9"/>
<comment type="similarity">
    <text evidence="2">Belongs to the methyltransferase superfamily. LCMT family.</text>
</comment>
<dbReference type="InterPro" id="IPR007213">
    <property type="entry name" value="Ppm1/Ppm2/Tcmp"/>
</dbReference>
<dbReference type="GO" id="GO:0016747">
    <property type="term" value="F:acyltransferase activity, transferring groups other than amino-acyl groups"/>
    <property type="evidence" value="ECO:0007669"/>
    <property type="project" value="InterPro"/>
</dbReference>
<dbReference type="InterPro" id="IPR016651">
    <property type="entry name" value="LCMT1"/>
</dbReference>
<evidence type="ECO:0000256" key="5">
    <source>
        <dbReference type="ARBA" id="ARBA00022679"/>
    </source>
</evidence>
<dbReference type="Proteomes" id="UP000053237">
    <property type="component" value="Unassembled WGS sequence"/>
</dbReference>
<dbReference type="STRING" id="65357.A0A024G4Y9"/>
<dbReference type="InterPro" id="IPR016181">
    <property type="entry name" value="Acyl_CoA_acyltransferase"/>
</dbReference>
<dbReference type="SUPFAM" id="SSF55729">
    <property type="entry name" value="Acyl-CoA N-acyltransferases (Nat)"/>
    <property type="match status" value="1"/>
</dbReference>
<evidence type="ECO:0000259" key="8">
    <source>
        <dbReference type="PROSITE" id="PS51186"/>
    </source>
</evidence>
<dbReference type="Pfam" id="PF00583">
    <property type="entry name" value="Acetyltransf_1"/>
    <property type="match status" value="1"/>
</dbReference>
<keyword evidence="5" id="KW-0808">Transferase</keyword>
<comment type="catalytic activity">
    <reaction evidence="1">
        <text>[phosphatase 2A protein]-C-terminal L-leucine + S-adenosyl-L-methionine = [phosphatase 2A protein]-C-terminal L-leucine methyl ester + S-adenosyl-L-homocysteine</text>
        <dbReference type="Rhea" id="RHEA:48544"/>
        <dbReference type="Rhea" id="RHEA-COMP:12134"/>
        <dbReference type="Rhea" id="RHEA-COMP:12135"/>
        <dbReference type="ChEBI" id="CHEBI:57856"/>
        <dbReference type="ChEBI" id="CHEBI:59789"/>
        <dbReference type="ChEBI" id="CHEBI:90516"/>
        <dbReference type="ChEBI" id="CHEBI:90517"/>
        <dbReference type="EC" id="2.1.1.233"/>
    </reaction>
</comment>
<dbReference type="GO" id="GO:0032259">
    <property type="term" value="P:methylation"/>
    <property type="evidence" value="ECO:0007669"/>
    <property type="project" value="UniProtKB-KW"/>
</dbReference>
<feature type="domain" description="N-acetyltransferase" evidence="8">
    <location>
        <begin position="350"/>
        <end position="515"/>
    </location>
</feature>
<protein>
    <recommendedName>
        <fullName evidence="3">[phosphatase 2A protein]-leucine-carboxy methyltransferase</fullName>
        <ecNumber evidence="3">2.1.1.233</ecNumber>
    </recommendedName>
    <alternativeName>
        <fullName evidence="7">[Phosphatase 2A protein]-leucine-carboxy methyltransferase 1</fullName>
    </alternativeName>
</protein>
<dbReference type="PANTHER" id="PTHR13600:SF21">
    <property type="entry name" value="LEUCINE CARBOXYL METHYLTRANSFERASE 1"/>
    <property type="match status" value="1"/>
</dbReference>
<dbReference type="EC" id="2.1.1.233" evidence="3"/>
<proteinExistence type="inferred from homology"/>
<organism evidence="9 10">
    <name type="scientific">Albugo candida</name>
    <dbReference type="NCBI Taxonomy" id="65357"/>
    <lineage>
        <taxon>Eukaryota</taxon>
        <taxon>Sar</taxon>
        <taxon>Stramenopiles</taxon>
        <taxon>Oomycota</taxon>
        <taxon>Peronosporomycetes</taxon>
        <taxon>Albuginales</taxon>
        <taxon>Albuginaceae</taxon>
        <taxon>Albugo</taxon>
    </lineage>
</organism>
<dbReference type="CDD" id="cd04301">
    <property type="entry name" value="NAT_SF"/>
    <property type="match status" value="1"/>
</dbReference>
<dbReference type="InterPro" id="IPR029063">
    <property type="entry name" value="SAM-dependent_MTases_sf"/>
</dbReference>
<evidence type="ECO:0000256" key="4">
    <source>
        <dbReference type="ARBA" id="ARBA00022603"/>
    </source>
</evidence>
<comment type="caution">
    <text evidence="9">The sequence shown here is derived from an EMBL/GenBank/DDBJ whole genome shotgun (WGS) entry which is preliminary data.</text>
</comment>
<dbReference type="PANTHER" id="PTHR13600">
    <property type="entry name" value="LEUCINE CARBOXYL METHYLTRANSFERASE"/>
    <property type="match status" value="1"/>
</dbReference>
<keyword evidence="10" id="KW-1185">Reference proteome</keyword>
<dbReference type="Pfam" id="PF04072">
    <property type="entry name" value="LCM"/>
    <property type="match status" value="1"/>
</dbReference>